<organism evidence="2 3">
    <name type="scientific">Talaromyces pinophilus</name>
    <name type="common">Penicillium pinophilum</name>
    <dbReference type="NCBI Taxonomy" id="128442"/>
    <lineage>
        <taxon>Eukaryota</taxon>
        <taxon>Fungi</taxon>
        <taxon>Dikarya</taxon>
        <taxon>Ascomycota</taxon>
        <taxon>Pezizomycotina</taxon>
        <taxon>Eurotiomycetes</taxon>
        <taxon>Eurotiomycetidae</taxon>
        <taxon>Eurotiales</taxon>
        <taxon>Trichocomaceae</taxon>
        <taxon>Talaromyces</taxon>
        <taxon>Talaromyces sect. Talaromyces</taxon>
    </lineage>
</organism>
<comment type="caution">
    <text evidence="2">The sequence shown here is derived from an EMBL/GenBank/DDBJ whole genome shotgun (WGS) entry which is preliminary data.</text>
</comment>
<gene>
    <name evidence="2" type="ORF">TCE0_033r09762</name>
</gene>
<evidence type="ECO:0000313" key="3">
    <source>
        <dbReference type="Proteomes" id="UP000053095"/>
    </source>
</evidence>
<evidence type="ECO:0000256" key="1">
    <source>
        <dbReference type="SAM" id="SignalP"/>
    </source>
</evidence>
<keyword evidence="1" id="KW-0732">Signal</keyword>
<name>A0A6V8HC37_TALPI</name>
<protein>
    <submittedName>
        <fullName evidence="2">Uncharacterized protein</fullName>
    </submittedName>
</protein>
<feature type="signal peptide" evidence="1">
    <location>
        <begin position="1"/>
        <end position="20"/>
    </location>
</feature>
<dbReference type="Proteomes" id="UP000053095">
    <property type="component" value="Unassembled WGS sequence"/>
</dbReference>
<dbReference type="EMBL" id="DF933829">
    <property type="protein sequence ID" value="GAM38763.1"/>
    <property type="molecule type" value="Genomic_DNA"/>
</dbReference>
<keyword evidence="3" id="KW-1185">Reference proteome</keyword>
<dbReference type="AlphaFoldDB" id="A0A6V8HC37"/>
<evidence type="ECO:0000313" key="2">
    <source>
        <dbReference type="EMBL" id="GAM38763.1"/>
    </source>
</evidence>
<reference evidence="3" key="1">
    <citation type="journal article" date="2015" name="Genome Announc.">
        <title>Draft genome sequence of Talaromyces cellulolyticus strain Y-94, a source of lignocellulosic biomass-degrading enzymes.</title>
        <authorList>
            <person name="Fujii T."/>
            <person name="Koike H."/>
            <person name="Sawayama S."/>
            <person name="Yano S."/>
            <person name="Inoue H."/>
        </authorList>
    </citation>
    <scope>NUCLEOTIDE SEQUENCE [LARGE SCALE GENOMIC DNA]</scope>
    <source>
        <strain evidence="3">Y-94</strain>
    </source>
</reference>
<feature type="chain" id="PRO_5028451166" evidence="1">
    <location>
        <begin position="21"/>
        <end position="136"/>
    </location>
</feature>
<proteinExistence type="predicted"/>
<sequence length="136" mass="14189">MQFKSLLLLAASNLIPSATAAKITTQSDADTLPDTITDGIEISSTYTGDLILPTVTTVVGNITYSGPDLINFSAPVLSVVVGTFNFTGDFKSLSTPAITQITEALIVATSDSSFDCAPFQTLQRDGVVSGEFTCTV</sequence>
<accession>A0A6V8HC37</accession>